<feature type="transmembrane region" description="Helical" evidence="1">
    <location>
        <begin position="65"/>
        <end position="84"/>
    </location>
</feature>
<feature type="transmembrane region" description="Helical" evidence="1">
    <location>
        <begin position="96"/>
        <end position="115"/>
    </location>
</feature>
<dbReference type="SMART" id="SM00267">
    <property type="entry name" value="GGDEF"/>
    <property type="match status" value="1"/>
</dbReference>
<feature type="transmembrane region" description="Helical" evidence="1">
    <location>
        <begin position="121"/>
        <end position="141"/>
    </location>
</feature>
<dbReference type="AlphaFoldDB" id="A0A4R2U5P1"/>
<keyword evidence="4" id="KW-1185">Reference proteome</keyword>
<reference evidence="3 4" key="1">
    <citation type="submission" date="2019-03" db="EMBL/GenBank/DDBJ databases">
        <title>Genomic Encyclopedia of Type Strains, Phase IV (KMG-IV): sequencing the most valuable type-strain genomes for metagenomic binning, comparative biology and taxonomic classification.</title>
        <authorList>
            <person name="Goeker M."/>
        </authorList>
    </citation>
    <scope>NUCLEOTIDE SEQUENCE [LARGE SCALE GENOMIC DNA]</scope>
    <source>
        <strain evidence="3 4">DSM 100013</strain>
    </source>
</reference>
<evidence type="ECO:0000256" key="1">
    <source>
        <dbReference type="SAM" id="Phobius"/>
    </source>
</evidence>
<dbReference type="InterPro" id="IPR029787">
    <property type="entry name" value="Nucleotide_cyclase"/>
</dbReference>
<accession>A0A4R2U5P1</accession>
<dbReference type="GO" id="GO:0005886">
    <property type="term" value="C:plasma membrane"/>
    <property type="evidence" value="ECO:0007669"/>
    <property type="project" value="TreeGrafter"/>
</dbReference>
<name>A0A4R2U5P1_9FIRM</name>
<comment type="caution">
    <text evidence="3">The sequence shown here is derived from an EMBL/GenBank/DDBJ whole genome shotgun (WGS) entry which is preliminary data.</text>
</comment>
<dbReference type="EMBL" id="SLYC01000011">
    <property type="protein sequence ID" value="TCQ03043.1"/>
    <property type="molecule type" value="Genomic_DNA"/>
</dbReference>
<feature type="transmembrane region" description="Helical" evidence="1">
    <location>
        <begin position="12"/>
        <end position="29"/>
    </location>
</feature>
<dbReference type="OrthoDB" id="9805474at2"/>
<dbReference type="PANTHER" id="PTHR45138:SF9">
    <property type="entry name" value="DIGUANYLATE CYCLASE DGCM-RELATED"/>
    <property type="match status" value="1"/>
</dbReference>
<dbReference type="PROSITE" id="PS50887">
    <property type="entry name" value="GGDEF"/>
    <property type="match status" value="1"/>
</dbReference>
<sequence length="391" mass="44561">MGVCSETMLNNYNFIIIVCFSFLIVTFNFSLVRKNSLLRNIGHTFFIPLYFAIFFFLYFNEIPSIKDILFIEMVHMLTFLFCLVKRPNSNNVLNPVLICSIFILLTGIFGIYGLVGIYQNGLFISIILVGTSILNILILWLRKNNERGLINGLLWLLLSNLFILLVTHELFKYGGIPLRGISYLSIYCHFLKGIKKKIVINRTEADSLKASLIEEYNQKMEKQLSNMQLKQESIIVSNQYDTMTTAYNKKAILEVLNSLLSLVKKPMSVLMIDIDNFKQINDTYGHIVGDNCIKNVVDIMQNSVRKADYIGRYGGDEFLVVLPNTSSDEAKSIAEKLRTKIIQQSDYNITISVGIACYPEDGNKTTELIEKADKGLYASKRKGKNSVCYIK</sequence>
<feature type="transmembrane region" description="Helical" evidence="1">
    <location>
        <begin position="41"/>
        <end position="59"/>
    </location>
</feature>
<evidence type="ECO:0000313" key="3">
    <source>
        <dbReference type="EMBL" id="TCQ03043.1"/>
    </source>
</evidence>
<dbReference type="GO" id="GO:1902201">
    <property type="term" value="P:negative regulation of bacterial-type flagellum-dependent cell motility"/>
    <property type="evidence" value="ECO:0007669"/>
    <property type="project" value="TreeGrafter"/>
</dbReference>
<keyword evidence="1" id="KW-0472">Membrane</keyword>
<dbReference type="Gene3D" id="3.30.70.270">
    <property type="match status" value="1"/>
</dbReference>
<keyword evidence="1" id="KW-1133">Transmembrane helix</keyword>
<dbReference type="CDD" id="cd01949">
    <property type="entry name" value="GGDEF"/>
    <property type="match status" value="1"/>
</dbReference>
<proteinExistence type="predicted"/>
<dbReference type="GO" id="GO:0043709">
    <property type="term" value="P:cell adhesion involved in single-species biofilm formation"/>
    <property type="evidence" value="ECO:0007669"/>
    <property type="project" value="TreeGrafter"/>
</dbReference>
<dbReference type="Proteomes" id="UP000295504">
    <property type="component" value="Unassembled WGS sequence"/>
</dbReference>
<protein>
    <submittedName>
        <fullName evidence="3">Diguanylate cyclase (GGDEF)-like protein</fullName>
    </submittedName>
</protein>
<dbReference type="Pfam" id="PF00990">
    <property type="entry name" value="GGDEF"/>
    <property type="match status" value="1"/>
</dbReference>
<feature type="transmembrane region" description="Helical" evidence="1">
    <location>
        <begin position="148"/>
        <end position="167"/>
    </location>
</feature>
<evidence type="ECO:0000259" key="2">
    <source>
        <dbReference type="PROSITE" id="PS50887"/>
    </source>
</evidence>
<dbReference type="InterPro" id="IPR000160">
    <property type="entry name" value="GGDEF_dom"/>
</dbReference>
<dbReference type="FunFam" id="3.30.70.270:FF:000001">
    <property type="entry name" value="Diguanylate cyclase domain protein"/>
    <property type="match status" value="1"/>
</dbReference>
<organism evidence="3 4">
    <name type="scientific">Serpentinicella alkaliphila</name>
    <dbReference type="NCBI Taxonomy" id="1734049"/>
    <lineage>
        <taxon>Bacteria</taxon>
        <taxon>Bacillati</taxon>
        <taxon>Bacillota</taxon>
        <taxon>Clostridia</taxon>
        <taxon>Peptostreptococcales</taxon>
        <taxon>Natronincolaceae</taxon>
        <taxon>Serpentinicella</taxon>
    </lineage>
</organism>
<dbReference type="InterPro" id="IPR050469">
    <property type="entry name" value="Diguanylate_Cyclase"/>
</dbReference>
<evidence type="ECO:0000313" key="4">
    <source>
        <dbReference type="Proteomes" id="UP000295504"/>
    </source>
</evidence>
<dbReference type="InterPro" id="IPR043128">
    <property type="entry name" value="Rev_trsase/Diguanyl_cyclase"/>
</dbReference>
<dbReference type="PANTHER" id="PTHR45138">
    <property type="entry name" value="REGULATORY COMPONENTS OF SENSORY TRANSDUCTION SYSTEM"/>
    <property type="match status" value="1"/>
</dbReference>
<gene>
    <name evidence="3" type="ORF">EDD79_10115</name>
</gene>
<feature type="domain" description="GGDEF" evidence="2">
    <location>
        <begin position="265"/>
        <end position="391"/>
    </location>
</feature>
<dbReference type="SUPFAM" id="SSF55073">
    <property type="entry name" value="Nucleotide cyclase"/>
    <property type="match status" value="1"/>
</dbReference>
<dbReference type="GO" id="GO:0052621">
    <property type="term" value="F:diguanylate cyclase activity"/>
    <property type="evidence" value="ECO:0007669"/>
    <property type="project" value="TreeGrafter"/>
</dbReference>
<keyword evidence="1" id="KW-0812">Transmembrane</keyword>
<dbReference type="NCBIfam" id="TIGR00254">
    <property type="entry name" value="GGDEF"/>
    <property type="match status" value="1"/>
</dbReference>